<evidence type="ECO:0000313" key="1">
    <source>
        <dbReference type="EMBL" id="CAH2258443.1"/>
    </source>
</evidence>
<dbReference type="Proteomes" id="UP000838756">
    <property type="component" value="Unassembled WGS sequence"/>
</dbReference>
<sequence>MLIIQRTCCELASTPIKAPFILFVSPLDPNHSHLVCIPKYVESLLAVCLSRLSTRAVLGCTRECRALTSDSDGAVPASTPASDS</sequence>
<name>A0A8S4SHY3_9NEOP</name>
<dbReference type="AlphaFoldDB" id="A0A8S4SHY3"/>
<proteinExistence type="predicted"/>
<evidence type="ECO:0000313" key="2">
    <source>
        <dbReference type="Proteomes" id="UP000838756"/>
    </source>
</evidence>
<protein>
    <submittedName>
        <fullName evidence="1">Jg4182 protein</fullName>
    </submittedName>
</protein>
<gene>
    <name evidence="1" type="primary">jg4182</name>
    <name evidence="1" type="ORF">PAEG_LOCUS23343</name>
</gene>
<accession>A0A8S4SHY3</accession>
<reference evidence="1" key="1">
    <citation type="submission" date="2022-03" db="EMBL/GenBank/DDBJ databases">
        <authorList>
            <person name="Lindestad O."/>
        </authorList>
    </citation>
    <scope>NUCLEOTIDE SEQUENCE</scope>
</reference>
<dbReference type="EMBL" id="CAKXAJ010026146">
    <property type="protein sequence ID" value="CAH2258443.1"/>
    <property type="molecule type" value="Genomic_DNA"/>
</dbReference>
<organism evidence="1 2">
    <name type="scientific">Pararge aegeria aegeria</name>
    <dbReference type="NCBI Taxonomy" id="348720"/>
    <lineage>
        <taxon>Eukaryota</taxon>
        <taxon>Metazoa</taxon>
        <taxon>Ecdysozoa</taxon>
        <taxon>Arthropoda</taxon>
        <taxon>Hexapoda</taxon>
        <taxon>Insecta</taxon>
        <taxon>Pterygota</taxon>
        <taxon>Neoptera</taxon>
        <taxon>Endopterygota</taxon>
        <taxon>Lepidoptera</taxon>
        <taxon>Glossata</taxon>
        <taxon>Ditrysia</taxon>
        <taxon>Papilionoidea</taxon>
        <taxon>Nymphalidae</taxon>
        <taxon>Satyrinae</taxon>
        <taxon>Satyrini</taxon>
        <taxon>Parargina</taxon>
        <taxon>Pararge</taxon>
    </lineage>
</organism>
<comment type="caution">
    <text evidence="1">The sequence shown here is derived from an EMBL/GenBank/DDBJ whole genome shotgun (WGS) entry which is preliminary data.</text>
</comment>
<keyword evidence="2" id="KW-1185">Reference proteome</keyword>